<feature type="non-terminal residue" evidence="2">
    <location>
        <position position="385"/>
    </location>
</feature>
<proteinExistence type="predicted"/>
<dbReference type="HOGENOM" id="CLU_062489_0_0_1"/>
<evidence type="ECO:0000313" key="2">
    <source>
        <dbReference type="EMBL" id="EFJ00689.1"/>
    </source>
</evidence>
<sequence length="385" mass="44309">MTAYEHYRDEFLCPITGATSDVYECPLIPYDASDASPMTVACQEWIFGLKRGGLPYYLHSPENHIVFRKDIGEMLREGAFVLVPTYRTYLDVMHFIESAAQKGRNNRPRRPLSALAPASGLYRYVFIPLTEAARALQDEFHLKPQTKEDLNGGISPVHNKPYLPGSDQFRVIECLTHPFSVCSWAFAMLYRCSTPLTSQWHVLCGRIVRQWQHERIKPPTWFFEAPKYTQDDEALTPSEATGYVIPDHRPRKHDPVEILKNAAIEEDNYCKKCAKWTLDVPPDAPPPEEDPPYSVYRERRSVRIAKRAHPYYRPPKSPSAEEDCSGPLPSPTRKGQRALQTCKRDPIKNPPSWAVRNGKYPTQTFCSNDWAYFKYNVYLASFDDR</sequence>
<organism evidence="3">
    <name type="scientific">Schizophyllum commune (strain H4-8 / FGSC 9210)</name>
    <name type="common">Split gill fungus</name>
    <dbReference type="NCBI Taxonomy" id="578458"/>
    <lineage>
        <taxon>Eukaryota</taxon>
        <taxon>Fungi</taxon>
        <taxon>Dikarya</taxon>
        <taxon>Basidiomycota</taxon>
        <taxon>Agaricomycotina</taxon>
        <taxon>Agaricomycetes</taxon>
        <taxon>Agaricomycetidae</taxon>
        <taxon>Agaricales</taxon>
        <taxon>Schizophyllaceae</taxon>
        <taxon>Schizophyllum</taxon>
    </lineage>
</organism>
<dbReference type="RefSeq" id="XP_003035591.1">
    <property type="nucleotide sequence ID" value="XM_003035545.1"/>
</dbReference>
<evidence type="ECO:0000313" key="3">
    <source>
        <dbReference type="Proteomes" id="UP000007431"/>
    </source>
</evidence>
<protein>
    <submittedName>
        <fullName evidence="2">Uncharacterized protein</fullName>
    </submittedName>
</protein>
<dbReference type="KEGG" id="scm:SCHCO_02482729"/>
<evidence type="ECO:0000256" key="1">
    <source>
        <dbReference type="SAM" id="MobiDB-lite"/>
    </source>
</evidence>
<dbReference type="InParanoid" id="D8PUB5"/>
<reference evidence="2 3" key="1">
    <citation type="journal article" date="2010" name="Nat. Biotechnol.">
        <title>Genome sequence of the model mushroom Schizophyllum commune.</title>
        <authorList>
            <person name="Ohm R.A."/>
            <person name="de Jong J.F."/>
            <person name="Lugones L.G."/>
            <person name="Aerts A."/>
            <person name="Kothe E."/>
            <person name="Stajich J.E."/>
            <person name="de Vries R.P."/>
            <person name="Record E."/>
            <person name="Levasseur A."/>
            <person name="Baker S.E."/>
            <person name="Bartholomew K.A."/>
            <person name="Coutinho P.M."/>
            <person name="Erdmann S."/>
            <person name="Fowler T.J."/>
            <person name="Gathman A.C."/>
            <person name="Lombard V."/>
            <person name="Henrissat B."/>
            <person name="Knabe N."/>
            <person name="Kuees U."/>
            <person name="Lilly W.W."/>
            <person name="Lindquist E."/>
            <person name="Lucas S."/>
            <person name="Magnuson J.K."/>
            <person name="Piumi F."/>
            <person name="Raudaskoski M."/>
            <person name="Salamov A."/>
            <person name="Schmutz J."/>
            <person name="Schwarze F.W.M.R."/>
            <person name="vanKuyk P.A."/>
            <person name="Horton J.S."/>
            <person name="Grigoriev I.V."/>
            <person name="Woesten H.A.B."/>
        </authorList>
    </citation>
    <scope>NUCLEOTIDE SEQUENCE [LARGE SCALE GENOMIC DNA]</scope>
    <source>
        <strain evidence="3">H4-8 / FGSC 9210</strain>
    </source>
</reference>
<name>D8PUB5_SCHCM</name>
<dbReference type="AlphaFoldDB" id="D8PUB5"/>
<keyword evidence="3" id="KW-1185">Reference proteome</keyword>
<dbReference type="Proteomes" id="UP000007431">
    <property type="component" value="Unassembled WGS sequence"/>
</dbReference>
<feature type="region of interest" description="Disordered" evidence="1">
    <location>
        <begin position="308"/>
        <end position="350"/>
    </location>
</feature>
<dbReference type="OrthoDB" id="2887297at2759"/>
<dbReference type="EMBL" id="GL377303">
    <property type="protein sequence ID" value="EFJ00689.1"/>
    <property type="molecule type" value="Genomic_DNA"/>
</dbReference>
<dbReference type="GeneID" id="9587090"/>
<accession>D8PUB5</accession>
<dbReference type="VEuPathDB" id="FungiDB:SCHCODRAFT_02482729"/>
<gene>
    <name evidence="2" type="ORF">SCHCODRAFT_104872</name>
</gene>